<keyword evidence="2" id="KW-1185">Reference proteome</keyword>
<organism evidence="1 2">
    <name type="scientific">Desmophyllum pertusum</name>
    <dbReference type="NCBI Taxonomy" id="174260"/>
    <lineage>
        <taxon>Eukaryota</taxon>
        <taxon>Metazoa</taxon>
        <taxon>Cnidaria</taxon>
        <taxon>Anthozoa</taxon>
        <taxon>Hexacorallia</taxon>
        <taxon>Scleractinia</taxon>
        <taxon>Caryophylliina</taxon>
        <taxon>Caryophylliidae</taxon>
        <taxon>Desmophyllum</taxon>
    </lineage>
</organism>
<dbReference type="EMBL" id="MU825407">
    <property type="protein sequence ID" value="KAJ7391180.1"/>
    <property type="molecule type" value="Genomic_DNA"/>
</dbReference>
<dbReference type="PANTHER" id="PTHR31424">
    <property type="entry name" value="PROTEIN CBG23806"/>
    <property type="match status" value="1"/>
</dbReference>
<name>A0A9X0A1B3_9CNID</name>
<evidence type="ECO:0000313" key="1">
    <source>
        <dbReference type="EMBL" id="KAJ7391180.1"/>
    </source>
</evidence>
<dbReference type="Proteomes" id="UP001163046">
    <property type="component" value="Unassembled WGS sequence"/>
</dbReference>
<comment type="caution">
    <text evidence="1">The sequence shown here is derived from an EMBL/GenBank/DDBJ whole genome shotgun (WGS) entry which is preliminary data.</text>
</comment>
<dbReference type="AlphaFoldDB" id="A0A9X0A1B3"/>
<proteinExistence type="predicted"/>
<sequence>MKEFQNMFEGEDEPTIRLRFAGDRRRTSKKIGTVMAVFSVLREGIHKPDYQYNTCLYNGKEGHEQLTSCMKSIFQEMKDLERNGLDYNGRHFKIEWLVHVS</sequence>
<gene>
    <name evidence="1" type="ORF">OS493_019311</name>
</gene>
<dbReference type="PANTHER" id="PTHR31424:SF5">
    <property type="entry name" value="APPLE DOMAIN-CONTAINING PROTEIN"/>
    <property type="match status" value="1"/>
</dbReference>
<evidence type="ECO:0000313" key="2">
    <source>
        <dbReference type="Proteomes" id="UP001163046"/>
    </source>
</evidence>
<reference evidence="1" key="1">
    <citation type="submission" date="2023-01" db="EMBL/GenBank/DDBJ databases">
        <title>Genome assembly of the deep-sea coral Lophelia pertusa.</title>
        <authorList>
            <person name="Herrera S."/>
            <person name="Cordes E."/>
        </authorList>
    </citation>
    <scope>NUCLEOTIDE SEQUENCE</scope>
    <source>
        <strain evidence="1">USNM1676648</strain>
        <tissue evidence="1">Polyp</tissue>
    </source>
</reference>
<accession>A0A9X0A1B3</accession>
<protein>
    <submittedName>
        <fullName evidence="1">Uncharacterized protein</fullName>
    </submittedName>
</protein>
<dbReference type="OrthoDB" id="5989905at2759"/>